<gene>
    <name evidence="2" type="ORF">PVAP13_5KG488200</name>
</gene>
<comment type="caution">
    <text evidence="2">The sequence shown here is derived from an EMBL/GenBank/DDBJ whole genome shotgun (WGS) entry which is preliminary data.</text>
</comment>
<accession>A0A8T0SUY0</accession>
<evidence type="ECO:0000313" key="3">
    <source>
        <dbReference type="Proteomes" id="UP000823388"/>
    </source>
</evidence>
<sequence length="123" mass="14000">MTWQLHCWKVPKHYSPNCLCLNCKKKKLELFRLCSFLSSFYLYMILYGTVGKKKQQKDGQVRTASHSPGHIRKQDGLVGAHSDPTTFCRATAGTSSSDFFFVTCLKCFVTRGSNLSIPIKTLW</sequence>
<dbReference type="Proteomes" id="UP000823388">
    <property type="component" value="Chromosome 5K"/>
</dbReference>
<evidence type="ECO:0000313" key="2">
    <source>
        <dbReference type="EMBL" id="KAG2599909.1"/>
    </source>
</evidence>
<feature type="transmembrane region" description="Helical" evidence="1">
    <location>
        <begin position="30"/>
        <end position="50"/>
    </location>
</feature>
<dbReference type="EMBL" id="CM029045">
    <property type="protein sequence ID" value="KAG2599909.1"/>
    <property type="molecule type" value="Genomic_DNA"/>
</dbReference>
<keyword evidence="1" id="KW-1133">Transmembrane helix</keyword>
<proteinExistence type="predicted"/>
<reference evidence="2" key="1">
    <citation type="submission" date="2020-05" db="EMBL/GenBank/DDBJ databases">
        <title>WGS assembly of Panicum virgatum.</title>
        <authorList>
            <person name="Lovell J.T."/>
            <person name="Jenkins J."/>
            <person name="Shu S."/>
            <person name="Juenger T.E."/>
            <person name="Schmutz J."/>
        </authorList>
    </citation>
    <scope>NUCLEOTIDE SEQUENCE</scope>
    <source>
        <strain evidence="2">AP13</strain>
    </source>
</reference>
<keyword evidence="1" id="KW-0812">Transmembrane</keyword>
<keyword evidence="1" id="KW-0472">Membrane</keyword>
<evidence type="ECO:0000256" key="1">
    <source>
        <dbReference type="SAM" id="Phobius"/>
    </source>
</evidence>
<organism evidence="2 3">
    <name type="scientific">Panicum virgatum</name>
    <name type="common">Blackwell switchgrass</name>
    <dbReference type="NCBI Taxonomy" id="38727"/>
    <lineage>
        <taxon>Eukaryota</taxon>
        <taxon>Viridiplantae</taxon>
        <taxon>Streptophyta</taxon>
        <taxon>Embryophyta</taxon>
        <taxon>Tracheophyta</taxon>
        <taxon>Spermatophyta</taxon>
        <taxon>Magnoliopsida</taxon>
        <taxon>Liliopsida</taxon>
        <taxon>Poales</taxon>
        <taxon>Poaceae</taxon>
        <taxon>PACMAD clade</taxon>
        <taxon>Panicoideae</taxon>
        <taxon>Panicodae</taxon>
        <taxon>Paniceae</taxon>
        <taxon>Panicinae</taxon>
        <taxon>Panicum</taxon>
        <taxon>Panicum sect. Hiantes</taxon>
    </lineage>
</organism>
<keyword evidence="3" id="KW-1185">Reference proteome</keyword>
<name>A0A8T0SUY0_PANVG</name>
<protein>
    <submittedName>
        <fullName evidence="2">Uncharacterized protein</fullName>
    </submittedName>
</protein>
<dbReference type="AlphaFoldDB" id="A0A8T0SUY0"/>